<name>A0A367ZRA7_9BACT</name>
<keyword evidence="1" id="KW-0472">Membrane</keyword>
<evidence type="ECO:0000256" key="1">
    <source>
        <dbReference type="SAM" id="Phobius"/>
    </source>
</evidence>
<protein>
    <submittedName>
        <fullName evidence="2">Uncharacterized protein</fullName>
    </submittedName>
</protein>
<keyword evidence="1" id="KW-0812">Transmembrane</keyword>
<evidence type="ECO:0000313" key="3">
    <source>
        <dbReference type="Proteomes" id="UP000252355"/>
    </source>
</evidence>
<keyword evidence="1" id="KW-1133">Transmembrane helix</keyword>
<proteinExistence type="predicted"/>
<evidence type="ECO:0000313" key="2">
    <source>
        <dbReference type="EMBL" id="RCK80570.1"/>
    </source>
</evidence>
<sequence length="298" mass="32531">MDFLLKLKDLDRRVIFVFIALAVALPLLFKMSFPVVPGRNVKSLFAHLDKLEPGTRTLLSFDFDPASAPELHPAAVAVLVHMFRCQLKPVCMANWPVGGDMAQSALEEALRIFKETPDEYYRQVGKPVPPTKDLKKGVDYVNMGYKPGGMAHIKGLIHDYLKAYPLDKDGAATGEMPIFDLPNGKKFTLADAGLIMSFTAGTGGIEVYIGLGGEHKRPMAASCTSVNIPKFYTYLQTKQLIGLVGGLPGAAECEALIDYKGPAQRGMAPQSIAHLVIMLFIIVGNIAYLYELSKTKKA</sequence>
<dbReference type="Proteomes" id="UP000252355">
    <property type="component" value="Unassembled WGS sequence"/>
</dbReference>
<dbReference type="EMBL" id="QOQW01000005">
    <property type="protein sequence ID" value="RCK80570.1"/>
    <property type="molecule type" value="Genomic_DNA"/>
</dbReference>
<gene>
    <name evidence="2" type="ORF">OZSIB_2883</name>
</gene>
<feature type="transmembrane region" description="Helical" evidence="1">
    <location>
        <begin position="14"/>
        <end position="33"/>
    </location>
</feature>
<dbReference type="AlphaFoldDB" id="A0A367ZRA7"/>
<accession>A0A367ZRA7</accession>
<feature type="transmembrane region" description="Helical" evidence="1">
    <location>
        <begin position="272"/>
        <end position="290"/>
    </location>
</feature>
<reference evidence="2 3" key="1">
    <citation type="submission" date="2018-05" db="EMBL/GenBank/DDBJ databases">
        <title>A metagenomic window into the 2 km-deep terrestrial subsurface aquifer revealed taxonomically and functionally diverse microbial community comprising novel uncultured bacterial lineages.</title>
        <authorList>
            <person name="Kadnikov V.V."/>
            <person name="Mardanov A.V."/>
            <person name="Beletsky A.V."/>
            <person name="Banks D."/>
            <person name="Pimenov N.V."/>
            <person name="Frank Y.A."/>
            <person name="Karnachuk O.V."/>
            <person name="Ravin N.V."/>
        </authorList>
    </citation>
    <scope>NUCLEOTIDE SEQUENCE [LARGE SCALE GENOMIC DNA]</scope>
    <source>
        <strain evidence="2">BY5</strain>
    </source>
</reference>
<comment type="caution">
    <text evidence="2">The sequence shown here is derived from an EMBL/GenBank/DDBJ whole genome shotgun (WGS) entry which is preliminary data.</text>
</comment>
<organism evidence="2 3">
    <name type="scientific">Candidatus Ozemobacter sibiricus</name>
    <dbReference type="NCBI Taxonomy" id="2268124"/>
    <lineage>
        <taxon>Bacteria</taxon>
        <taxon>Candidatus Ozemobacteria</taxon>
        <taxon>Candidatus Ozemobacterales</taxon>
        <taxon>Candidatus Ozemobacteraceae</taxon>
        <taxon>Candidatus Ozemobacter</taxon>
    </lineage>
</organism>